<gene>
    <name evidence="1" type="ORF">ATK78_0824</name>
</gene>
<proteinExistence type="predicted"/>
<sequence>MENTLLKKLYFKPGFKVLLLNAPEQPDTLLGDTSSISFVNDHNSDFNGLLTFIKNSTQLAEELNVWATKLTAGQVVWVAYPKKSSGIVTDLKMEKWKELDAHQLSPCGSAAIDDTWSALRIKPVDDVKRSGVGNSQIKENEFAEFIDVENKKVNVPPDLSRLFLQHPQAQEFFQKLAYSHQKEYVLWILTAKQEATRTTRLQKTIEMLLTEKKNPTAK</sequence>
<accession>A0A4R6T2V8</accession>
<dbReference type="AlphaFoldDB" id="A0A4R6T2V8"/>
<evidence type="ECO:0000313" key="1">
    <source>
        <dbReference type="EMBL" id="TDQ11701.1"/>
    </source>
</evidence>
<dbReference type="Proteomes" id="UP000295620">
    <property type="component" value="Unassembled WGS sequence"/>
</dbReference>
<name>A0A4R6T2V8_9SPHI</name>
<reference evidence="1 2" key="1">
    <citation type="submission" date="2019-03" db="EMBL/GenBank/DDBJ databases">
        <title>Genomic Encyclopedia of Archaeal and Bacterial Type Strains, Phase II (KMG-II): from individual species to whole genera.</title>
        <authorList>
            <person name="Goeker M."/>
        </authorList>
    </citation>
    <scope>NUCLEOTIDE SEQUENCE [LARGE SCALE GENOMIC DNA]</scope>
    <source>
        <strain evidence="1 2">DSM 19035</strain>
    </source>
</reference>
<comment type="caution">
    <text evidence="1">The sequence shown here is derived from an EMBL/GenBank/DDBJ whole genome shotgun (WGS) entry which is preliminary data.</text>
</comment>
<keyword evidence="2" id="KW-1185">Reference proteome</keyword>
<organism evidence="1 2">
    <name type="scientific">Pedobacter metabolipauper</name>
    <dbReference type="NCBI Taxonomy" id="425513"/>
    <lineage>
        <taxon>Bacteria</taxon>
        <taxon>Pseudomonadati</taxon>
        <taxon>Bacteroidota</taxon>
        <taxon>Sphingobacteriia</taxon>
        <taxon>Sphingobacteriales</taxon>
        <taxon>Sphingobacteriaceae</taxon>
        <taxon>Pedobacter</taxon>
    </lineage>
</organism>
<protein>
    <submittedName>
        <fullName evidence="1">Bacteriocin resistance YdeI/OmpD-like protein</fullName>
    </submittedName>
</protein>
<dbReference type="Pfam" id="PF13376">
    <property type="entry name" value="OmdA"/>
    <property type="match status" value="1"/>
</dbReference>
<evidence type="ECO:0000313" key="2">
    <source>
        <dbReference type="Proteomes" id="UP000295620"/>
    </source>
</evidence>
<dbReference type="EMBL" id="SNYC01000003">
    <property type="protein sequence ID" value="TDQ11701.1"/>
    <property type="molecule type" value="Genomic_DNA"/>
</dbReference>
<dbReference type="RefSeq" id="WP_133574752.1">
    <property type="nucleotide sequence ID" value="NZ_SNYC01000003.1"/>
</dbReference>
<dbReference type="OrthoDB" id="9800461at2"/>